<dbReference type="Proteomes" id="UP001175227">
    <property type="component" value="Unassembled WGS sequence"/>
</dbReference>
<dbReference type="AlphaFoldDB" id="A0AA39PQB7"/>
<evidence type="ECO:0000313" key="4">
    <source>
        <dbReference type="Proteomes" id="UP001175227"/>
    </source>
</evidence>
<proteinExistence type="predicted"/>
<organism evidence="3 4">
    <name type="scientific">Armillaria novae-zelandiae</name>
    <dbReference type="NCBI Taxonomy" id="153914"/>
    <lineage>
        <taxon>Eukaryota</taxon>
        <taxon>Fungi</taxon>
        <taxon>Dikarya</taxon>
        <taxon>Basidiomycota</taxon>
        <taxon>Agaricomycotina</taxon>
        <taxon>Agaricomycetes</taxon>
        <taxon>Agaricomycetidae</taxon>
        <taxon>Agaricales</taxon>
        <taxon>Marasmiineae</taxon>
        <taxon>Physalacriaceae</taxon>
        <taxon>Armillaria</taxon>
    </lineage>
</organism>
<feature type="transmembrane region" description="Helical" evidence="1">
    <location>
        <begin position="251"/>
        <end position="272"/>
    </location>
</feature>
<feature type="domain" description="DUF6534" evidence="2">
    <location>
        <begin position="189"/>
        <end position="277"/>
    </location>
</feature>
<accession>A0AA39PQB7</accession>
<dbReference type="PANTHER" id="PTHR40465">
    <property type="entry name" value="CHROMOSOME 1, WHOLE GENOME SHOTGUN SEQUENCE"/>
    <property type="match status" value="1"/>
</dbReference>
<dbReference type="InterPro" id="IPR045339">
    <property type="entry name" value="DUF6534"/>
</dbReference>
<evidence type="ECO:0000256" key="1">
    <source>
        <dbReference type="SAM" id="Phobius"/>
    </source>
</evidence>
<protein>
    <recommendedName>
        <fullName evidence="2">DUF6534 domain-containing protein</fullName>
    </recommendedName>
</protein>
<dbReference type="EMBL" id="JAUEPR010000002">
    <property type="protein sequence ID" value="KAK0488431.1"/>
    <property type="molecule type" value="Genomic_DNA"/>
</dbReference>
<feature type="transmembrane region" description="Helical" evidence="1">
    <location>
        <begin position="33"/>
        <end position="56"/>
    </location>
</feature>
<sequence length="351" mass="39027">MDGHLRRPTPQMSSPTTIPFNFTDFKIGSTLGAIYIGATIAAVFYGITILQTAVYYKVNPSDPRIFRYTVAFLWVLDTLHVAFSTHALYFYLIDSFGNYLDLLKVIWSFPLQLVFNMLVATCVQGLYAIRIWKLGRHFHVVLPYFIFLAVVATFGTGLYVIYDTYTLSSFVGISTIRVSIYAVFSTMVGADFTISGAMCYYLHRGKSMTTFSSTTRTIVRLMRVVVISGLLTSACSLLTLVTYIVWPDTLIFMALGTFILPKLYINSLLAMLNSRKSSMWTDGNAPHINQNSKMMQFAPHGDESRIVDSLGQTNFTIPGLSVAGAETNISIPLPVTDRSTSNSSMGDMTFA</sequence>
<feature type="transmembrane region" description="Helical" evidence="1">
    <location>
        <begin position="105"/>
        <end position="129"/>
    </location>
</feature>
<gene>
    <name evidence="3" type="ORF">IW261DRAFT_1439295</name>
</gene>
<dbReference type="Pfam" id="PF20152">
    <property type="entry name" value="DUF6534"/>
    <property type="match status" value="1"/>
</dbReference>
<evidence type="ECO:0000313" key="3">
    <source>
        <dbReference type="EMBL" id="KAK0488431.1"/>
    </source>
</evidence>
<keyword evidence="1" id="KW-1133">Transmembrane helix</keyword>
<feature type="transmembrane region" description="Helical" evidence="1">
    <location>
        <begin position="182"/>
        <end position="203"/>
    </location>
</feature>
<feature type="transmembrane region" description="Helical" evidence="1">
    <location>
        <begin position="141"/>
        <end position="162"/>
    </location>
</feature>
<evidence type="ECO:0000259" key="2">
    <source>
        <dbReference type="Pfam" id="PF20152"/>
    </source>
</evidence>
<comment type="caution">
    <text evidence="3">The sequence shown here is derived from an EMBL/GenBank/DDBJ whole genome shotgun (WGS) entry which is preliminary data.</text>
</comment>
<feature type="transmembrane region" description="Helical" evidence="1">
    <location>
        <begin position="224"/>
        <end position="245"/>
    </location>
</feature>
<name>A0AA39PQB7_9AGAR</name>
<keyword evidence="1" id="KW-0472">Membrane</keyword>
<keyword evidence="4" id="KW-1185">Reference proteome</keyword>
<dbReference type="PANTHER" id="PTHR40465:SF1">
    <property type="entry name" value="DUF6534 DOMAIN-CONTAINING PROTEIN"/>
    <property type="match status" value="1"/>
</dbReference>
<keyword evidence="1" id="KW-0812">Transmembrane</keyword>
<feature type="transmembrane region" description="Helical" evidence="1">
    <location>
        <begin position="68"/>
        <end position="93"/>
    </location>
</feature>
<reference evidence="3" key="1">
    <citation type="submission" date="2023-06" db="EMBL/GenBank/DDBJ databases">
        <authorList>
            <consortium name="Lawrence Berkeley National Laboratory"/>
            <person name="Ahrendt S."/>
            <person name="Sahu N."/>
            <person name="Indic B."/>
            <person name="Wong-Bajracharya J."/>
            <person name="Merenyi Z."/>
            <person name="Ke H.-M."/>
            <person name="Monk M."/>
            <person name="Kocsube S."/>
            <person name="Drula E."/>
            <person name="Lipzen A."/>
            <person name="Balint B."/>
            <person name="Henrissat B."/>
            <person name="Andreopoulos B."/>
            <person name="Martin F.M."/>
            <person name="Harder C.B."/>
            <person name="Rigling D."/>
            <person name="Ford K.L."/>
            <person name="Foster G.D."/>
            <person name="Pangilinan J."/>
            <person name="Papanicolaou A."/>
            <person name="Barry K."/>
            <person name="LaButti K."/>
            <person name="Viragh M."/>
            <person name="Koriabine M."/>
            <person name="Yan M."/>
            <person name="Riley R."/>
            <person name="Champramary S."/>
            <person name="Plett K.L."/>
            <person name="Tsai I.J."/>
            <person name="Slot J."/>
            <person name="Sipos G."/>
            <person name="Plett J."/>
            <person name="Nagy L.G."/>
            <person name="Grigoriev I.V."/>
        </authorList>
    </citation>
    <scope>NUCLEOTIDE SEQUENCE</scope>
    <source>
        <strain evidence="3">ICMP 16352</strain>
    </source>
</reference>